<dbReference type="InterPro" id="IPR015424">
    <property type="entry name" value="PyrdxlP-dep_Trfase"/>
</dbReference>
<feature type="domain" description="Aminotransferase class I/classII large" evidence="3">
    <location>
        <begin position="69"/>
        <end position="398"/>
    </location>
</feature>
<dbReference type="Pfam" id="PF00155">
    <property type="entry name" value="Aminotran_1_2"/>
    <property type="match status" value="1"/>
</dbReference>
<dbReference type="InterPro" id="IPR004838">
    <property type="entry name" value="NHTrfase_class1_PyrdxlP-BS"/>
</dbReference>
<dbReference type="InterPro" id="IPR015421">
    <property type="entry name" value="PyrdxlP-dep_Trfase_major"/>
</dbReference>
<dbReference type="Gene3D" id="3.40.640.10">
    <property type="entry name" value="Type I PLP-dependent aspartate aminotransferase-like (Major domain)"/>
    <property type="match status" value="1"/>
</dbReference>
<evidence type="ECO:0000256" key="1">
    <source>
        <dbReference type="ARBA" id="ARBA00007441"/>
    </source>
</evidence>
<reference evidence="5" key="1">
    <citation type="submission" date="2016-02" db="EMBL/GenBank/DDBJ databases">
        <title>Comparative genomics of biotechnologically important yeasts.</title>
        <authorList>
            <consortium name="DOE Joint Genome Institute"/>
            <person name="Riley R."/>
            <person name="Haridas S."/>
            <person name="Wolfe K.H."/>
            <person name="Lopes M.R."/>
            <person name="Hittinger C.T."/>
            <person name="Goker M."/>
            <person name="Salamov A."/>
            <person name="Wisecaver J."/>
            <person name="Long T.M."/>
            <person name="Aerts A.L."/>
            <person name="Barry K."/>
            <person name="Choi C."/>
            <person name="Clum A."/>
            <person name="Coughlan A.Y."/>
            <person name="Deshpande S."/>
            <person name="Douglass A.P."/>
            <person name="Hanson S.J."/>
            <person name="Klenk H.-P."/>
            <person name="Labutti K."/>
            <person name="Lapidus A."/>
            <person name="Lindquist E."/>
            <person name="Lipzen A."/>
            <person name="Meier-Kolthoff J.P."/>
            <person name="Ohm R.A."/>
            <person name="Otillar R.P."/>
            <person name="Pangilinan J."/>
            <person name="Peng Y."/>
            <person name="Rokas A."/>
            <person name="Rosa C.A."/>
            <person name="Scheuner C."/>
            <person name="Sibirny A.A."/>
            <person name="Slot J.C."/>
            <person name="Stielow J.B."/>
            <person name="Sun H."/>
            <person name="Kurtzman C.P."/>
            <person name="Blackwell M."/>
            <person name="Jeffries T.W."/>
            <person name="Grigoriev I.V."/>
        </authorList>
    </citation>
    <scope>NUCLEOTIDE SEQUENCE [LARGE SCALE GENOMIC DNA]</scope>
    <source>
        <strain evidence="5">NRRL Y-17796</strain>
    </source>
</reference>
<dbReference type="CDD" id="cd00609">
    <property type="entry name" value="AAT_like"/>
    <property type="match status" value="1"/>
</dbReference>
<dbReference type="Gene3D" id="3.90.1150.10">
    <property type="entry name" value="Aspartate Aminotransferase, domain 1"/>
    <property type="match status" value="1"/>
</dbReference>
<protein>
    <recommendedName>
        <fullName evidence="3">Aminotransferase class I/classII large domain-containing protein</fullName>
    </recommendedName>
</protein>
<dbReference type="InterPro" id="IPR004839">
    <property type="entry name" value="Aminotransferase_I/II_large"/>
</dbReference>
<gene>
    <name evidence="4" type="ORF">CANCADRAFT_75556</name>
</gene>
<keyword evidence="5" id="KW-1185">Reference proteome</keyword>
<dbReference type="PANTHER" id="PTHR43510">
    <property type="entry name" value="AMINOTRANSFERASE FUNCTION, HYPOTHETICAL (EUROFUNG)"/>
    <property type="match status" value="1"/>
</dbReference>
<dbReference type="PROSITE" id="PS00105">
    <property type="entry name" value="AA_TRANSFER_CLASS_1"/>
    <property type="match status" value="1"/>
</dbReference>
<evidence type="ECO:0000313" key="4">
    <source>
        <dbReference type="EMBL" id="ODV91758.1"/>
    </source>
</evidence>
<proteinExistence type="inferred from homology"/>
<sequence>MRAHMYLTSDYNYEQVIDNMSSIFPSFQVERWMDKYEKKCDANLAETCSLSLSLNDLSAMTGTSPPFAEISEMVLDYGEIPGSNLLRSKIAKMYNELGSSNVTAEHIIVGNGAIGANFFAFCGLVSSGTHAIIQSPTYQQLHSVIESLGCEVSKLGIDHGFTSLPKDIKNAIKSNTTLVVLNNPVNPTGQIIPFEVLEEVALICDTHKVTLMVDEVYWPLLHSIKTEPNAGGVVDQIKSSGNKSALSLDKGNIVVSGSMSKVFSMAGLRVGWIASNNLALREKMLSARDYTTISVSKIDDRLAAWALEHYSAILLRSVLHCKSQKEILTRFLKSQPRLELDDTYAAGGTCAFIKLNDIDSMSFATDLIEKYGVLVCPGELFDRPGYLRVGYGSCTADALRLGLIIMGRALEQYK</sequence>
<dbReference type="GO" id="GO:0030170">
    <property type="term" value="F:pyridoxal phosphate binding"/>
    <property type="evidence" value="ECO:0007669"/>
    <property type="project" value="InterPro"/>
</dbReference>
<name>A0A1E4TJA9_9ASCO</name>
<organism evidence="4 5">
    <name type="scientific">Tortispora caseinolytica NRRL Y-17796</name>
    <dbReference type="NCBI Taxonomy" id="767744"/>
    <lineage>
        <taxon>Eukaryota</taxon>
        <taxon>Fungi</taxon>
        <taxon>Dikarya</taxon>
        <taxon>Ascomycota</taxon>
        <taxon>Saccharomycotina</taxon>
        <taxon>Trigonopsidomycetes</taxon>
        <taxon>Trigonopsidales</taxon>
        <taxon>Trigonopsidaceae</taxon>
        <taxon>Tortispora</taxon>
    </lineage>
</organism>
<dbReference type="AlphaFoldDB" id="A0A1E4TJA9"/>
<keyword evidence="2" id="KW-0663">Pyridoxal phosphate</keyword>
<dbReference type="OrthoDB" id="7042322at2759"/>
<dbReference type="Proteomes" id="UP000095023">
    <property type="component" value="Unassembled WGS sequence"/>
</dbReference>
<evidence type="ECO:0000259" key="3">
    <source>
        <dbReference type="Pfam" id="PF00155"/>
    </source>
</evidence>
<dbReference type="EMBL" id="KV453841">
    <property type="protein sequence ID" value="ODV91758.1"/>
    <property type="molecule type" value="Genomic_DNA"/>
</dbReference>
<dbReference type="InterPro" id="IPR015422">
    <property type="entry name" value="PyrdxlP-dep_Trfase_small"/>
</dbReference>
<dbReference type="GO" id="GO:0003824">
    <property type="term" value="F:catalytic activity"/>
    <property type="evidence" value="ECO:0007669"/>
    <property type="project" value="InterPro"/>
</dbReference>
<dbReference type="PANTHER" id="PTHR43510:SF1">
    <property type="entry name" value="AMINOTRANSFERASE FUNCTION, HYPOTHETICAL (EUROFUNG)"/>
    <property type="match status" value="1"/>
</dbReference>
<dbReference type="SUPFAM" id="SSF53383">
    <property type="entry name" value="PLP-dependent transferases"/>
    <property type="match status" value="1"/>
</dbReference>
<accession>A0A1E4TJA9</accession>
<evidence type="ECO:0000256" key="2">
    <source>
        <dbReference type="ARBA" id="ARBA00022898"/>
    </source>
</evidence>
<evidence type="ECO:0000313" key="5">
    <source>
        <dbReference type="Proteomes" id="UP000095023"/>
    </source>
</evidence>
<comment type="similarity">
    <text evidence="1">Belongs to the class-I pyridoxal-phosphate-dependent aminotransferase family.</text>
</comment>